<evidence type="ECO:0000256" key="1">
    <source>
        <dbReference type="SAM" id="MobiDB-lite"/>
    </source>
</evidence>
<dbReference type="Proteomes" id="UP000199114">
    <property type="component" value="Unassembled WGS sequence"/>
</dbReference>
<protein>
    <submittedName>
        <fullName evidence="2">Uncharacterized protein</fullName>
    </submittedName>
</protein>
<organism evidence="2 3">
    <name type="scientific">Natrinema salaciae</name>
    <dbReference type="NCBI Taxonomy" id="1186196"/>
    <lineage>
        <taxon>Archaea</taxon>
        <taxon>Methanobacteriati</taxon>
        <taxon>Methanobacteriota</taxon>
        <taxon>Stenosarchaea group</taxon>
        <taxon>Halobacteria</taxon>
        <taxon>Halobacteriales</taxon>
        <taxon>Natrialbaceae</taxon>
        <taxon>Natrinema</taxon>
    </lineage>
</organism>
<gene>
    <name evidence="2" type="ORF">SAMN04489841_2941</name>
</gene>
<feature type="region of interest" description="Disordered" evidence="1">
    <location>
        <begin position="186"/>
        <end position="209"/>
    </location>
</feature>
<dbReference type="OrthoDB" id="177471at2157"/>
<evidence type="ECO:0000313" key="2">
    <source>
        <dbReference type="EMBL" id="SER09746.1"/>
    </source>
</evidence>
<reference evidence="3" key="1">
    <citation type="submission" date="2016-10" db="EMBL/GenBank/DDBJ databases">
        <authorList>
            <person name="Varghese N."/>
            <person name="Submissions S."/>
        </authorList>
    </citation>
    <scope>NUCLEOTIDE SEQUENCE [LARGE SCALE GENOMIC DNA]</scope>
    <source>
        <strain evidence="3">DSM 25055</strain>
    </source>
</reference>
<keyword evidence="3" id="KW-1185">Reference proteome</keyword>
<dbReference type="RefSeq" id="WP_090618491.1">
    <property type="nucleotide sequence ID" value="NZ_FOFD01000004.1"/>
</dbReference>
<proteinExistence type="predicted"/>
<name>A0A1H9LE92_9EURY</name>
<dbReference type="EMBL" id="FOFD01000004">
    <property type="protein sequence ID" value="SER09746.1"/>
    <property type="molecule type" value="Genomic_DNA"/>
</dbReference>
<evidence type="ECO:0000313" key="3">
    <source>
        <dbReference type="Proteomes" id="UP000199114"/>
    </source>
</evidence>
<dbReference type="AlphaFoldDB" id="A0A1H9LE92"/>
<sequence>MRYKLVALALTALVVVGAGGAMAAGSAQDSPADGTAQTNSDLPDKSTTEVIDPNDTLETEQVDAAVEAAWANDDVRSYVEDGEAVHLEVWDGMPDDDTVFVDVASADAPNETRVTARVDIDRGTVTDLSEPVTLDQSNGMSVERTDDGEFVVGNGTDRLVTEQSADAVDGSVAFDVDGNDDADTVSIETGSNNQTVASEDGTVTLTLTE</sequence>
<feature type="region of interest" description="Disordered" evidence="1">
    <location>
        <begin position="23"/>
        <end position="50"/>
    </location>
</feature>
<accession>A0A1H9LE92</accession>